<gene>
    <name evidence="1" type="ORF">NH26_20445</name>
</gene>
<dbReference type="RefSeq" id="WP_044217983.1">
    <property type="nucleotide sequence ID" value="NZ_JRYR02000002.1"/>
</dbReference>
<name>A0A1S1YSZ6_FLAPC</name>
<dbReference type="PANTHER" id="PTHR48100">
    <property type="entry name" value="BROAD-SPECIFICITY PHOSPHATASE YOR283W-RELATED"/>
    <property type="match status" value="1"/>
</dbReference>
<dbReference type="InterPro" id="IPR029033">
    <property type="entry name" value="His_PPase_superfam"/>
</dbReference>
<dbReference type="GO" id="GO:0016791">
    <property type="term" value="F:phosphatase activity"/>
    <property type="evidence" value="ECO:0007669"/>
    <property type="project" value="TreeGrafter"/>
</dbReference>
<reference evidence="1 2" key="1">
    <citation type="journal article" date="2012" name="Int. J. Syst. Evol. Microbiol.">
        <title>Flammeovirga pacifica sp. nov., isolated from deep-sea sediment.</title>
        <authorList>
            <person name="Xu H."/>
            <person name="Fu Y."/>
            <person name="Yang N."/>
            <person name="Ding Z."/>
            <person name="Lai Q."/>
            <person name="Zeng R."/>
        </authorList>
    </citation>
    <scope>NUCLEOTIDE SEQUENCE [LARGE SCALE GENOMIC DNA]</scope>
    <source>
        <strain evidence="2">DSM 24597 / LMG 26175 / WPAGA1</strain>
    </source>
</reference>
<accession>A0A1S1YSZ6</accession>
<evidence type="ECO:0008006" key="3">
    <source>
        <dbReference type="Google" id="ProtNLM"/>
    </source>
</evidence>
<dbReference type="OrthoDB" id="9782128at2"/>
<keyword evidence="2" id="KW-1185">Reference proteome</keyword>
<dbReference type="Gene3D" id="3.40.50.1240">
    <property type="entry name" value="Phosphoglycerate mutase-like"/>
    <property type="match status" value="1"/>
</dbReference>
<organism evidence="1 2">
    <name type="scientific">Flammeovirga pacifica</name>
    <dbReference type="NCBI Taxonomy" id="915059"/>
    <lineage>
        <taxon>Bacteria</taxon>
        <taxon>Pseudomonadati</taxon>
        <taxon>Bacteroidota</taxon>
        <taxon>Cytophagia</taxon>
        <taxon>Cytophagales</taxon>
        <taxon>Flammeovirgaceae</taxon>
        <taxon>Flammeovirga</taxon>
    </lineage>
</organism>
<dbReference type="Pfam" id="PF00300">
    <property type="entry name" value="His_Phos_1"/>
    <property type="match status" value="1"/>
</dbReference>
<evidence type="ECO:0000313" key="2">
    <source>
        <dbReference type="Proteomes" id="UP000179797"/>
    </source>
</evidence>
<dbReference type="PANTHER" id="PTHR48100:SF59">
    <property type="entry name" value="ADENOSYLCOBALAMIN_ALPHA-RIBAZOLE PHOSPHATASE"/>
    <property type="match status" value="1"/>
</dbReference>
<protein>
    <recommendedName>
        <fullName evidence="3">Alpha-ribazole phosphatase</fullName>
    </recommendedName>
</protein>
<proteinExistence type="predicted"/>
<dbReference type="CDD" id="cd07067">
    <property type="entry name" value="HP_PGM_like"/>
    <property type="match status" value="1"/>
</dbReference>
<dbReference type="InterPro" id="IPR013078">
    <property type="entry name" value="His_Pase_superF_clade-1"/>
</dbReference>
<dbReference type="SMART" id="SM00855">
    <property type="entry name" value="PGAM"/>
    <property type="match status" value="1"/>
</dbReference>
<comment type="caution">
    <text evidence="1">The sequence shown here is derived from an EMBL/GenBank/DDBJ whole genome shotgun (WGS) entry which is preliminary data.</text>
</comment>
<dbReference type="EMBL" id="JRYR02000002">
    <property type="protein sequence ID" value="OHX63983.1"/>
    <property type="molecule type" value="Genomic_DNA"/>
</dbReference>
<evidence type="ECO:0000313" key="1">
    <source>
        <dbReference type="EMBL" id="OHX63983.1"/>
    </source>
</evidence>
<sequence>MEIYVIRHTEVNIPKGICYGQSDVNIQSNHRIDFEKIKASIPDDIDAFITSPLSRCVQLCQYLSDSFLMDERLMECNFGDWELLPWDDIPRHEMDVWGNDFVYQSPPNGESLHQISKRVIDIHQEILQQSYDKIVVVTHASVVRVFHHIYQNIPLENIFDVKVNFGEVFKFSTKSNSE</sequence>
<dbReference type="STRING" id="915059.NH26_20445"/>
<dbReference type="AlphaFoldDB" id="A0A1S1YSZ6"/>
<dbReference type="SUPFAM" id="SSF53254">
    <property type="entry name" value="Phosphoglycerate mutase-like"/>
    <property type="match status" value="1"/>
</dbReference>
<dbReference type="Proteomes" id="UP000179797">
    <property type="component" value="Unassembled WGS sequence"/>
</dbReference>
<dbReference type="GO" id="GO:0005737">
    <property type="term" value="C:cytoplasm"/>
    <property type="evidence" value="ECO:0007669"/>
    <property type="project" value="TreeGrafter"/>
</dbReference>
<dbReference type="InterPro" id="IPR050275">
    <property type="entry name" value="PGM_Phosphatase"/>
</dbReference>